<keyword evidence="3" id="KW-1185">Reference proteome</keyword>
<dbReference type="Proteomes" id="UP000306912">
    <property type="component" value="Unassembled WGS sequence"/>
</dbReference>
<dbReference type="EMBL" id="VBWP01000009">
    <property type="protein sequence ID" value="TLG72116.1"/>
    <property type="molecule type" value="Genomic_DNA"/>
</dbReference>
<feature type="transmembrane region" description="Helical" evidence="1">
    <location>
        <begin position="12"/>
        <end position="30"/>
    </location>
</feature>
<keyword evidence="1" id="KW-0812">Transmembrane</keyword>
<evidence type="ECO:0000313" key="3">
    <source>
        <dbReference type="Proteomes" id="UP000306912"/>
    </source>
</evidence>
<keyword evidence="1" id="KW-0472">Membrane</keyword>
<comment type="caution">
    <text evidence="2">The sequence shown here is derived from an EMBL/GenBank/DDBJ whole genome shotgun (WGS) entry which is preliminary data.</text>
</comment>
<dbReference type="InParanoid" id="A0A5R8QAI2"/>
<reference evidence="2 3" key="1">
    <citation type="submission" date="2019-05" db="EMBL/GenBank/DDBJ databases">
        <title>Culicoidintestinum kansasii gen. nov., sp. nov. from the gastrointestinal tract of the biting midge, Culicoides sonorensis.</title>
        <authorList>
            <person name="Neupane S."/>
            <person name="Ghosh A."/>
            <person name="Gunther S."/>
            <person name="Martin K."/>
            <person name="Zurek L."/>
        </authorList>
    </citation>
    <scope>NUCLEOTIDE SEQUENCE [LARGE SCALE GENOMIC DNA]</scope>
    <source>
        <strain evidence="2 3">CS-1</strain>
    </source>
</reference>
<evidence type="ECO:0000256" key="1">
    <source>
        <dbReference type="SAM" id="Phobius"/>
    </source>
</evidence>
<name>A0A5R8QAI2_9FIRM</name>
<protein>
    <recommendedName>
        <fullName evidence="4">PH domain-containing protein</fullName>
    </recommendedName>
</protein>
<accession>A0A5R8QAI2</accession>
<evidence type="ECO:0000313" key="2">
    <source>
        <dbReference type="EMBL" id="TLG72116.1"/>
    </source>
</evidence>
<proteinExistence type="predicted"/>
<sequence length="150" mass="17221">MQTTFRTKISIWRILSAVFLLTIGLLPFLLPNHSENNPILNFLPLILFGTYAAYLLLCFFTTFTLSNEDLLIKSFSGTIVIPYTNITAVTTRKINPFFRYGYIKGYIRKETATHVILISYMNETQKQITIMLSPQNQNTFLAKLSTLINI</sequence>
<evidence type="ECO:0008006" key="4">
    <source>
        <dbReference type="Google" id="ProtNLM"/>
    </source>
</evidence>
<organism evidence="2 3">
    <name type="scientific">Culicoidibacter larvae</name>
    <dbReference type="NCBI Taxonomy" id="2579976"/>
    <lineage>
        <taxon>Bacteria</taxon>
        <taxon>Bacillati</taxon>
        <taxon>Bacillota</taxon>
        <taxon>Culicoidibacteria</taxon>
        <taxon>Culicoidibacterales</taxon>
        <taxon>Culicoidibacteraceae</taxon>
        <taxon>Culicoidibacter</taxon>
    </lineage>
</organism>
<dbReference type="AlphaFoldDB" id="A0A5R8QAI2"/>
<keyword evidence="1" id="KW-1133">Transmembrane helix</keyword>
<gene>
    <name evidence="2" type="ORF">FEZ08_09805</name>
</gene>
<dbReference type="RefSeq" id="WP_138191871.1">
    <property type="nucleotide sequence ID" value="NZ_VBWP01000009.1"/>
</dbReference>
<feature type="transmembrane region" description="Helical" evidence="1">
    <location>
        <begin position="42"/>
        <end position="65"/>
    </location>
</feature>